<evidence type="ECO:0008006" key="3">
    <source>
        <dbReference type="Google" id="ProtNLM"/>
    </source>
</evidence>
<organism evidence="1 2">
    <name type="scientific">Octopus vulgaris</name>
    <name type="common">Common octopus</name>
    <dbReference type="NCBI Taxonomy" id="6645"/>
    <lineage>
        <taxon>Eukaryota</taxon>
        <taxon>Metazoa</taxon>
        <taxon>Spiralia</taxon>
        <taxon>Lophotrochozoa</taxon>
        <taxon>Mollusca</taxon>
        <taxon>Cephalopoda</taxon>
        <taxon>Coleoidea</taxon>
        <taxon>Octopodiformes</taxon>
        <taxon>Octopoda</taxon>
        <taxon>Incirrata</taxon>
        <taxon>Octopodidae</taxon>
        <taxon>Octopus</taxon>
    </lineage>
</organism>
<name>A0AA36B5U5_OCTVU</name>
<protein>
    <recommendedName>
        <fullName evidence="3">DUF4371 domain-containing protein</fullName>
    </recommendedName>
</protein>
<dbReference type="EMBL" id="OX597822">
    <property type="protein sequence ID" value="CAI9728460.1"/>
    <property type="molecule type" value="Genomic_DNA"/>
</dbReference>
<accession>A0AA36B5U5</accession>
<sequence>MQDGIAPYERNEISEILKKQKFSVLIDESTDTNLSNSCSFFLMNNLLDAIVNGSSQGLNDAVKSTLTKEDATISSILGFACVNYSTLTGNKGRFQKLMRNDIPTVFTTGCVCHSFALCSSHAVRVLPSYLEPFFKGLNFSRSGKRQIDFNMIQSAVGTKENNIPKLLQTR</sequence>
<dbReference type="AlphaFoldDB" id="A0AA36B5U5"/>
<gene>
    <name evidence="1" type="ORF">OCTVUL_1B020965</name>
</gene>
<evidence type="ECO:0000313" key="2">
    <source>
        <dbReference type="Proteomes" id="UP001162480"/>
    </source>
</evidence>
<reference evidence="1" key="1">
    <citation type="submission" date="2023-08" db="EMBL/GenBank/DDBJ databases">
        <authorList>
            <person name="Alioto T."/>
            <person name="Alioto T."/>
            <person name="Gomez Garrido J."/>
        </authorList>
    </citation>
    <scope>NUCLEOTIDE SEQUENCE</scope>
</reference>
<proteinExistence type="predicted"/>
<evidence type="ECO:0000313" key="1">
    <source>
        <dbReference type="EMBL" id="CAI9728460.1"/>
    </source>
</evidence>
<dbReference type="Proteomes" id="UP001162480">
    <property type="component" value="Chromosome 9"/>
</dbReference>
<keyword evidence="2" id="KW-1185">Reference proteome</keyword>